<dbReference type="Pfam" id="PF23629">
    <property type="entry name" value="Death_MADD"/>
    <property type="match status" value="1"/>
</dbReference>
<feature type="compositionally biased region" description="Low complexity" evidence="4">
    <location>
        <begin position="1194"/>
        <end position="1207"/>
    </location>
</feature>
<organism evidence="6 7">
    <name type="scientific">Trichoplax adhaerens</name>
    <name type="common">Trichoplax reptans</name>
    <dbReference type="NCBI Taxonomy" id="10228"/>
    <lineage>
        <taxon>Eukaryota</taxon>
        <taxon>Metazoa</taxon>
        <taxon>Placozoa</taxon>
        <taxon>Uniplacotomia</taxon>
        <taxon>Trichoplacea</taxon>
        <taxon>Trichoplacidae</taxon>
        <taxon>Trichoplax</taxon>
    </lineage>
</organism>
<dbReference type="InterPro" id="IPR057469">
    <property type="entry name" value="PH_MADD"/>
</dbReference>
<protein>
    <recommendedName>
        <fullName evidence="5">UDENN domain-containing protein</fullName>
    </recommendedName>
</protein>
<proteinExistence type="predicted"/>
<dbReference type="FunFam" id="3.40.50.11500:FF:000026">
    <property type="match status" value="1"/>
</dbReference>
<dbReference type="InterPro" id="IPR056574">
    <property type="entry name" value="Death_MADD"/>
</dbReference>
<feature type="compositionally biased region" description="Polar residues" evidence="4">
    <location>
        <begin position="323"/>
        <end position="333"/>
    </location>
</feature>
<feature type="compositionally biased region" description="Polar residues" evidence="4">
    <location>
        <begin position="400"/>
        <end position="419"/>
    </location>
</feature>
<dbReference type="STRING" id="10228.B3RKZ6"/>
<dbReference type="PANTHER" id="PTHR13008:SF7">
    <property type="entry name" value="MAP KINASE-ACTIVATING DEATH DOMAIN PROTEIN"/>
    <property type="match status" value="1"/>
</dbReference>
<dbReference type="Gene3D" id="3.40.50.11500">
    <property type="match status" value="1"/>
</dbReference>
<dbReference type="GeneID" id="6749090"/>
<dbReference type="GO" id="GO:0005085">
    <property type="term" value="F:guanyl-nucleotide exchange factor activity"/>
    <property type="evidence" value="ECO:0000318"/>
    <property type="project" value="GO_Central"/>
</dbReference>
<evidence type="ECO:0000313" key="7">
    <source>
        <dbReference type="Proteomes" id="UP000009022"/>
    </source>
</evidence>
<dbReference type="Pfam" id="PF25328">
    <property type="entry name" value="PH_MADD"/>
    <property type="match status" value="1"/>
</dbReference>
<feature type="region of interest" description="Disordered" evidence="4">
    <location>
        <begin position="269"/>
        <end position="419"/>
    </location>
</feature>
<gene>
    <name evidence="6" type="ORF">TRIADDRAFT_51823</name>
</gene>
<dbReference type="PhylomeDB" id="B3RKZ6"/>
<dbReference type="OMA" id="FYLPMEL"/>
<dbReference type="InterPro" id="IPR001194">
    <property type="entry name" value="cDENN_dom"/>
</dbReference>
<feature type="compositionally biased region" description="Low complexity" evidence="4">
    <location>
        <begin position="618"/>
        <end position="628"/>
    </location>
</feature>
<dbReference type="GO" id="GO:0016020">
    <property type="term" value="C:membrane"/>
    <property type="evidence" value="ECO:0007669"/>
    <property type="project" value="UniProtKB-SubCell"/>
</dbReference>
<keyword evidence="7" id="KW-1185">Reference proteome</keyword>
<name>B3RKZ6_TRIAD</name>
<accession>B3RKZ6</accession>
<feature type="region of interest" description="Disordered" evidence="4">
    <location>
        <begin position="688"/>
        <end position="720"/>
    </location>
</feature>
<dbReference type="PANTHER" id="PTHR13008">
    <property type="entry name" value="MAP-KINASE ACTIVATING DEATH DOMAIN PROTEIN MADD /DENN/AEX-3 C.ELEGANS"/>
    <property type="match status" value="1"/>
</dbReference>
<dbReference type="OrthoDB" id="6282239at2759"/>
<dbReference type="KEGG" id="tad:TRIADDRAFT_51823"/>
<dbReference type="GO" id="GO:0032483">
    <property type="term" value="P:regulation of Rab protein signal transduction"/>
    <property type="evidence" value="ECO:0000318"/>
    <property type="project" value="GO_Central"/>
</dbReference>
<dbReference type="Proteomes" id="UP000009022">
    <property type="component" value="Unassembled WGS sequence"/>
</dbReference>
<reference evidence="6 7" key="1">
    <citation type="journal article" date="2008" name="Nature">
        <title>The Trichoplax genome and the nature of placozoans.</title>
        <authorList>
            <person name="Srivastava M."/>
            <person name="Begovic E."/>
            <person name="Chapman J."/>
            <person name="Putnam N.H."/>
            <person name="Hellsten U."/>
            <person name="Kawashima T."/>
            <person name="Kuo A."/>
            <person name="Mitros T."/>
            <person name="Salamov A."/>
            <person name="Carpenter M.L."/>
            <person name="Signorovitch A.Y."/>
            <person name="Moreno M.A."/>
            <person name="Kamm K."/>
            <person name="Grimwood J."/>
            <person name="Schmutz J."/>
            <person name="Shapiro H."/>
            <person name="Grigoriev I.V."/>
            <person name="Buss L.W."/>
            <person name="Schierwater B."/>
            <person name="Dellaporta S.L."/>
            <person name="Rokhsar D.S."/>
        </authorList>
    </citation>
    <scope>NUCLEOTIDE SEQUENCE [LARGE SCALE GENOMIC DNA]</scope>
    <source>
        <strain evidence="6 7">Grell-BS-1999</strain>
    </source>
</reference>
<dbReference type="InParanoid" id="B3RKZ6"/>
<dbReference type="PROSITE" id="PS50211">
    <property type="entry name" value="DENN"/>
    <property type="match status" value="1"/>
</dbReference>
<keyword evidence="2" id="KW-0344">Guanine-nucleotide releasing factor</keyword>
<dbReference type="RefSeq" id="XP_002108663.1">
    <property type="nucleotide sequence ID" value="XM_002108627.1"/>
</dbReference>
<dbReference type="InterPro" id="IPR043153">
    <property type="entry name" value="DENN_C"/>
</dbReference>
<dbReference type="EMBL" id="DS985241">
    <property type="protein sequence ID" value="EDV29461.1"/>
    <property type="molecule type" value="Genomic_DNA"/>
</dbReference>
<evidence type="ECO:0000259" key="5">
    <source>
        <dbReference type="PROSITE" id="PS50211"/>
    </source>
</evidence>
<feature type="domain" description="UDENN" evidence="5">
    <location>
        <begin position="1"/>
        <end position="229"/>
    </location>
</feature>
<dbReference type="GO" id="GO:0005829">
    <property type="term" value="C:cytosol"/>
    <property type="evidence" value="ECO:0000318"/>
    <property type="project" value="GO_Central"/>
</dbReference>
<dbReference type="InterPro" id="IPR037516">
    <property type="entry name" value="Tripartite_DENN"/>
</dbReference>
<feature type="compositionally biased region" description="Polar residues" evidence="4">
    <location>
        <begin position="699"/>
        <end position="720"/>
    </location>
</feature>
<evidence type="ECO:0000256" key="3">
    <source>
        <dbReference type="ARBA" id="ARBA00023136"/>
    </source>
</evidence>
<feature type="region of interest" description="Disordered" evidence="4">
    <location>
        <begin position="610"/>
        <end position="648"/>
    </location>
</feature>
<sequence>MALSELMYPLEYMFPIIPLLPACMNGSETLLLAPTPYIIGITSSFFAFKNHVRIPADVWLVDLDASKLIPPDFNNQLPDLPETDGKIFRAHLQQAMVSLSTDLMPIHDLDSINSDEVLNRLNAMHSNLQSNLAHTVPQIVFGNDVDSVDVAIRCSVVKFLTCDNVLGNHAQFCRTLRLYPSPVVALQASYFLNYLPNKSSFATALVDCQSLEFFGEWQLSPSTTSYLKIMNGVIDPQIIGDKLRWFSTQLTPIQYQIYDPMASLSLPMNIPGNAKHGDQKTPNSSLVGSDSDEDRTSNTSSNEYNRNENDSISEAGDEKRSNEQSSIQGATKTSDLKIPHLANAQKSSDFQSEEEVDGSEDKSSIHVNVKKHTAVFNKSRANSDNYRGGSESMSERSLHDTTLQNYQTPSSPTGSICSDTGSTVSADIARLFRKSKSIKKASSSDTSSKLTSPFLSRRLSGSKLTPLNSPTISNDRKAAIIASVENQHFLRDAARKVMGGTTLGWVDMRRLKKLMVSEANRCVILNQLIYHNNTSDKIDGPYIEDTCITRKVFNAMLELMKAILTGYEDAMNKYTSDGMASVFLFIEVIYTYYCGKQVNYTKQLLKEASADTSRKSSTDNTTDSSFDSKNQSITSETSDSKRDCGISSHGNITQTIMEVERKSIKQNIPNSLSSDNESSSNEYVVIDTVNDPKSKDSKNATSSKVPGEVNSRTNSMSEKNISTSMDRLNVNSRQSSAENVNDRLLVAKGKLTLQDSTESCDSLGSTPSLEIYDIPASPTALWSRYTRHRLKINHASFLKNKNSIDSDSSDREGFREISKEMSNALRKSGPKSRISNGYRYRGKLIQLQPKTDVGRRYLFEGFTAKDRSLLWDRMEFWESAYLDAVTAERDTIGMNERSSELIDRYFSLSQPERRRLEEEEDYVLTVMLYNMVAFMVALGVNKQSIKSKIRRLLGKSHVGITHSQYVNDVLDVMDSLKGNDIDLKAWPSRTYRKSTYVVRAGTDKLDDFYFMEICDDGIMLRSGVGVIIQRWWYEKIVHISFSPKVKVLCIWCKEGKDTALHKFYSKKCRKLYKSITESMQRAALRQSFTSNIEGGQEGEGLYEISDLDTNQTGHLEITMDGIDITLESKMKHIDLRFVKNCGTQGDVFYFDEYVNESELVRHRFGSPVCKKICYTVLSMFSFIAASTNNTPVLSESSSLQPSPLGSPRVGSPHTSIGSNLNLMTGKV</sequence>
<evidence type="ECO:0000256" key="2">
    <source>
        <dbReference type="ARBA" id="ARBA00022658"/>
    </source>
</evidence>
<evidence type="ECO:0000256" key="4">
    <source>
        <dbReference type="SAM" id="MobiDB-lite"/>
    </source>
</evidence>
<feature type="region of interest" description="Disordered" evidence="4">
    <location>
        <begin position="1194"/>
        <end position="1227"/>
    </location>
</feature>
<dbReference type="HOGENOM" id="CLU_001270_1_0_1"/>
<keyword evidence="3" id="KW-0472">Membrane</keyword>
<comment type="subcellular location">
    <subcellularLocation>
        <location evidence="1">Membrane</location>
    </subcellularLocation>
</comment>
<dbReference type="InterPro" id="IPR039980">
    <property type="entry name" value="MADD"/>
</dbReference>
<dbReference type="eggNOG" id="KOG3570">
    <property type="taxonomic scope" value="Eukaryota"/>
</dbReference>
<feature type="compositionally biased region" description="Polar residues" evidence="4">
    <location>
        <begin position="1212"/>
        <end position="1227"/>
    </location>
</feature>
<evidence type="ECO:0000256" key="1">
    <source>
        <dbReference type="ARBA" id="ARBA00004370"/>
    </source>
</evidence>
<evidence type="ECO:0000313" key="6">
    <source>
        <dbReference type="EMBL" id="EDV29461.1"/>
    </source>
</evidence>
<dbReference type="AlphaFoldDB" id="B3RKZ6"/>
<dbReference type="Pfam" id="PF02141">
    <property type="entry name" value="DENN"/>
    <property type="match status" value="1"/>
</dbReference>
<dbReference type="CTD" id="6749090"/>
<dbReference type="FunCoup" id="B3RKZ6">
    <property type="interactions" value="681"/>
</dbReference>
<dbReference type="GO" id="GO:0042981">
    <property type="term" value="P:regulation of apoptotic process"/>
    <property type="evidence" value="ECO:0000318"/>
    <property type="project" value="GO_Central"/>
</dbReference>